<evidence type="ECO:0000313" key="3">
    <source>
        <dbReference type="EMBL" id="MEV0706480.1"/>
    </source>
</evidence>
<dbReference type="Pfam" id="PF08378">
    <property type="entry name" value="NERD"/>
    <property type="match status" value="1"/>
</dbReference>
<evidence type="ECO:0000259" key="2">
    <source>
        <dbReference type="Pfam" id="PF08378"/>
    </source>
</evidence>
<feature type="compositionally biased region" description="Pro residues" evidence="1">
    <location>
        <begin position="571"/>
        <end position="586"/>
    </location>
</feature>
<feature type="region of interest" description="Disordered" evidence="1">
    <location>
        <begin position="605"/>
        <end position="631"/>
    </location>
</feature>
<name>A0ABV3FM70_9NOCA</name>
<feature type="domain" description="NERD" evidence="2">
    <location>
        <begin position="13"/>
        <end position="136"/>
    </location>
</feature>
<protein>
    <submittedName>
        <fullName evidence="3">NERD domain-containing protein</fullName>
    </submittedName>
</protein>
<evidence type="ECO:0000256" key="1">
    <source>
        <dbReference type="SAM" id="MobiDB-lite"/>
    </source>
</evidence>
<feature type="compositionally biased region" description="Basic and acidic residues" evidence="1">
    <location>
        <begin position="383"/>
        <end position="394"/>
    </location>
</feature>
<proteinExistence type="predicted"/>
<reference evidence="3 4" key="1">
    <citation type="submission" date="2024-06" db="EMBL/GenBank/DDBJ databases">
        <title>The Natural Products Discovery Center: Release of the First 8490 Sequenced Strains for Exploring Actinobacteria Biosynthetic Diversity.</title>
        <authorList>
            <person name="Kalkreuter E."/>
            <person name="Kautsar S.A."/>
            <person name="Yang D."/>
            <person name="Bader C.D."/>
            <person name="Teijaro C.N."/>
            <person name="Fluegel L."/>
            <person name="Davis C.M."/>
            <person name="Simpson J.R."/>
            <person name="Lauterbach L."/>
            <person name="Steele A.D."/>
            <person name="Gui C."/>
            <person name="Meng S."/>
            <person name="Li G."/>
            <person name="Viehrig K."/>
            <person name="Ye F."/>
            <person name="Su P."/>
            <person name="Kiefer A.F."/>
            <person name="Nichols A."/>
            <person name="Cepeda A.J."/>
            <person name="Yan W."/>
            <person name="Fan B."/>
            <person name="Jiang Y."/>
            <person name="Adhikari A."/>
            <person name="Zheng C.-J."/>
            <person name="Schuster L."/>
            <person name="Cowan T.M."/>
            <person name="Smanski M.J."/>
            <person name="Chevrette M.G."/>
            <person name="De Carvalho L.P.S."/>
            <person name="Shen B."/>
        </authorList>
    </citation>
    <scope>NUCLEOTIDE SEQUENCE [LARGE SCALE GENOMIC DNA]</scope>
    <source>
        <strain evidence="3 4">NPDC050403</strain>
    </source>
</reference>
<feature type="compositionally biased region" description="Basic and acidic residues" evidence="1">
    <location>
        <begin position="493"/>
        <end position="513"/>
    </location>
</feature>
<dbReference type="Proteomes" id="UP001551695">
    <property type="component" value="Unassembled WGS sequence"/>
</dbReference>
<keyword evidence="4" id="KW-1185">Reference proteome</keyword>
<comment type="caution">
    <text evidence="3">The sequence shown here is derived from an EMBL/GenBank/DDBJ whole genome shotgun (WGS) entry which is preliminary data.</text>
</comment>
<feature type="region of interest" description="Disordered" evidence="1">
    <location>
        <begin position="362"/>
        <end position="588"/>
    </location>
</feature>
<organism evidence="3 4">
    <name type="scientific">Nocardia aurea</name>
    <dbReference type="NCBI Taxonomy" id="2144174"/>
    <lineage>
        <taxon>Bacteria</taxon>
        <taxon>Bacillati</taxon>
        <taxon>Actinomycetota</taxon>
        <taxon>Actinomycetes</taxon>
        <taxon>Mycobacteriales</taxon>
        <taxon>Nocardiaceae</taxon>
        <taxon>Nocardia</taxon>
    </lineage>
</organism>
<dbReference type="InterPro" id="IPR011528">
    <property type="entry name" value="NERD"/>
</dbReference>
<accession>A0ABV3FM70</accession>
<sequence length="759" mass="80268">MLVINERAALPRSEQRVLDWMRTWTGQYIIVGLAISGCCVPERHREGDTREADLVVITPRAVVVIEVKGTVPDATSGVLSVQANGRWRLSGFEGDPIQVRDNDTGPFDQVTNNVFNLKTLVRGHHPDAYVDGLIVVVPSWESTITLEVESRQHGCGVVLGSTPGELRAWLHRTSNRKLLWTAEAVHALLVDMNIGDQLTVEDLLAEGFPSATGRRVPRSTAVAGETAANPVESVTEVSVAAVAQAYPDHLSGQFARRNAAQETEVGALTVTTASADSAVVEYAAATVDVARVSESPAHRFASSASTVDAAVATPSAVQQRDSSRATMSEQLVVVTDRADESGTPIEGVLNYVAPLAFAVSAHTDSPPPGSPAPYEAHVSGGADHPRTGTEHVPMDDGVSDLDTAPPVRPGPSPYPDGLGDIPADLEPRRLPESGGQRPPHSLSPRADHQVPWIAPDPDTDSSPVPRAPSTYVRPPWIPPDDDALASPPPVEVQRGHAEPDSDDVRAPVLDKHPAPPVPVEPARPTGTSGGVRESAPEAEVDPSPTVHPASEFTDRWTSWIDDDRLTSLPRRPVPVRGPGPNEPPPAYGNVVRPSVVPPFAYRDAAAPTPARRAEGPSTRGPSVEASPPVRASRPVLAEVPAPVDEPRFLRRNVTVVEPDNRSANPLRAAVTTIRDHVPTRLPSLGDRLPQQLAALAVIALSVGAIWVIVSTGAAEEGASVTPPAQQNQNAEVVGPPGAETPGRSPISLPAVCFPLPTSC</sequence>
<gene>
    <name evidence="3" type="ORF">AB0I48_02850</name>
</gene>
<feature type="region of interest" description="Disordered" evidence="1">
    <location>
        <begin position="719"/>
        <end position="745"/>
    </location>
</feature>
<dbReference type="EMBL" id="JBFAKC010000001">
    <property type="protein sequence ID" value="MEV0706480.1"/>
    <property type="molecule type" value="Genomic_DNA"/>
</dbReference>
<evidence type="ECO:0000313" key="4">
    <source>
        <dbReference type="Proteomes" id="UP001551695"/>
    </source>
</evidence>
<dbReference type="RefSeq" id="WP_357779706.1">
    <property type="nucleotide sequence ID" value="NZ_JBFAKC010000001.1"/>
</dbReference>